<evidence type="ECO:0000256" key="1">
    <source>
        <dbReference type="ARBA" id="ARBA00023015"/>
    </source>
</evidence>
<dbReference type="Proteomes" id="UP000266677">
    <property type="component" value="Unassembled WGS sequence"/>
</dbReference>
<evidence type="ECO:0000313" key="7">
    <source>
        <dbReference type="Proteomes" id="UP000266677"/>
    </source>
</evidence>
<dbReference type="PANTHER" id="PTHR30055:SF234">
    <property type="entry name" value="HTH-TYPE TRANSCRIPTIONAL REGULATOR BETI"/>
    <property type="match status" value="1"/>
</dbReference>
<dbReference type="InterPro" id="IPR009057">
    <property type="entry name" value="Homeodomain-like_sf"/>
</dbReference>
<sequence>MSEQVERVDARRNRALVLAAARRAFAERGASVTLAEIARVAGVGAGTVHRHFPTKSALLQAVLQERVDTLAESTAARLDAPDPGAAFFELLTEIIVSAPRMRALCELVESDDGWPKTIVGTGFRHALAALLTAARHQGSVRADIAVDDVLDLFAGCVVIQRRSRDTGRLARANALALDGLRPPVTKLDAVSRSETRTRNETLVSHCRICGSPMVPADTGRPPRYCSAACRQKAHRRRVARRSRAAM</sequence>
<dbReference type="PANTHER" id="PTHR30055">
    <property type="entry name" value="HTH-TYPE TRANSCRIPTIONAL REGULATOR RUTR"/>
    <property type="match status" value="1"/>
</dbReference>
<comment type="caution">
    <text evidence="6">The sequence shown here is derived from an EMBL/GenBank/DDBJ whole genome shotgun (WGS) entry which is preliminary data.</text>
</comment>
<dbReference type="GO" id="GO:0003700">
    <property type="term" value="F:DNA-binding transcription factor activity"/>
    <property type="evidence" value="ECO:0007669"/>
    <property type="project" value="TreeGrafter"/>
</dbReference>
<keyword evidence="1" id="KW-0805">Transcription regulation</keyword>
<evidence type="ECO:0000313" key="6">
    <source>
        <dbReference type="EMBL" id="RJO74911.1"/>
    </source>
</evidence>
<dbReference type="Pfam" id="PF00440">
    <property type="entry name" value="TetR_N"/>
    <property type="match status" value="1"/>
</dbReference>
<feature type="DNA-binding region" description="H-T-H motif" evidence="4">
    <location>
        <begin position="33"/>
        <end position="52"/>
    </location>
</feature>
<dbReference type="Gene3D" id="1.10.357.10">
    <property type="entry name" value="Tetracycline Repressor, domain 2"/>
    <property type="match status" value="1"/>
</dbReference>
<dbReference type="InterPro" id="IPR036271">
    <property type="entry name" value="Tet_transcr_reg_TetR-rel_C_sf"/>
</dbReference>
<dbReference type="EMBL" id="QZFU01000019">
    <property type="protein sequence ID" value="RJO74911.1"/>
    <property type="molecule type" value="Genomic_DNA"/>
</dbReference>
<name>A0A3A4KJR9_9NOCA</name>
<dbReference type="SUPFAM" id="SSF46689">
    <property type="entry name" value="Homeodomain-like"/>
    <property type="match status" value="1"/>
</dbReference>
<reference evidence="6 7" key="1">
    <citation type="submission" date="2018-09" db="EMBL/GenBank/DDBJ databases">
        <title>YIM PH21274 draft genome.</title>
        <authorList>
            <person name="Miao C."/>
        </authorList>
    </citation>
    <scope>NUCLEOTIDE SEQUENCE [LARGE SCALE GENOMIC DNA]</scope>
    <source>
        <strain evidence="6 7">YIM PH 21724</strain>
    </source>
</reference>
<keyword evidence="3" id="KW-0804">Transcription</keyword>
<protein>
    <submittedName>
        <fullName evidence="6">TetR/AcrR family transcriptional regulator</fullName>
    </submittedName>
</protein>
<dbReference type="RefSeq" id="WP_120041704.1">
    <property type="nucleotide sequence ID" value="NZ_QZFU01000019.1"/>
</dbReference>
<feature type="domain" description="HTH tetR-type" evidence="5">
    <location>
        <begin position="11"/>
        <end position="70"/>
    </location>
</feature>
<dbReference type="InterPro" id="IPR050109">
    <property type="entry name" value="HTH-type_TetR-like_transc_reg"/>
</dbReference>
<evidence type="ECO:0000259" key="5">
    <source>
        <dbReference type="PROSITE" id="PS50977"/>
    </source>
</evidence>
<organism evidence="6 7">
    <name type="scientific">Nocardia panacis</name>
    <dbReference type="NCBI Taxonomy" id="2340916"/>
    <lineage>
        <taxon>Bacteria</taxon>
        <taxon>Bacillati</taxon>
        <taxon>Actinomycetota</taxon>
        <taxon>Actinomycetes</taxon>
        <taxon>Mycobacteriales</taxon>
        <taxon>Nocardiaceae</taxon>
        <taxon>Nocardia</taxon>
    </lineage>
</organism>
<proteinExistence type="predicted"/>
<dbReference type="AlphaFoldDB" id="A0A3A4KJR9"/>
<dbReference type="PROSITE" id="PS50977">
    <property type="entry name" value="HTH_TETR_2"/>
    <property type="match status" value="1"/>
</dbReference>
<dbReference type="SUPFAM" id="SSF48498">
    <property type="entry name" value="Tetracyclin repressor-like, C-terminal domain"/>
    <property type="match status" value="1"/>
</dbReference>
<keyword evidence="7" id="KW-1185">Reference proteome</keyword>
<dbReference type="PRINTS" id="PR00455">
    <property type="entry name" value="HTHTETR"/>
</dbReference>
<gene>
    <name evidence="6" type="ORF">D5S18_15975</name>
</gene>
<dbReference type="InterPro" id="IPR001647">
    <property type="entry name" value="HTH_TetR"/>
</dbReference>
<evidence type="ECO:0000256" key="2">
    <source>
        <dbReference type="ARBA" id="ARBA00023125"/>
    </source>
</evidence>
<dbReference type="OrthoDB" id="9795011at2"/>
<keyword evidence="2 4" id="KW-0238">DNA-binding</keyword>
<dbReference type="InterPro" id="IPR049445">
    <property type="entry name" value="TetR_SbtR-like_C"/>
</dbReference>
<accession>A0A3A4KJR9</accession>
<evidence type="ECO:0000256" key="4">
    <source>
        <dbReference type="PROSITE-ProRule" id="PRU00335"/>
    </source>
</evidence>
<evidence type="ECO:0000256" key="3">
    <source>
        <dbReference type="ARBA" id="ARBA00023163"/>
    </source>
</evidence>
<dbReference type="GO" id="GO:0000976">
    <property type="term" value="F:transcription cis-regulatory region binding"/>
    <property type="evidence" value="ECO:0007669"/>
    <property type="project" value="TreeGrafter"/>
</dbReference>
<dbReference type="Pfam" id="PF21597">
    <property type="entry name" value="TetR_C_43"/>
    <property type="match status" value="1"/>
</dbReference>